<dbReference type="FunFam" id="3.30.160.60:FF:001102">
    <property type="entry name" value="Transcription factor IIIA"/>
    <property type="match status" value="1"/>
</dbReference>
<dbReference type="PANTHER" id="PTHR23235">
    <property type="entry name" value="KRUEPPEL-LIKE TRANSCRIPTION FACTOR"/>
    <property type="match status" value="1"/>
</dbReference>
<feature type="region of interest" description="Disordered" evidence="8">
    <location>
        <begin position="60"/>
        <end position="79"/>
    </location>
</feature>
<evidence type="ECO:0000256" key="8">
    <source>
        <dbReference type="SAM" id="MobiDB-lite"/>
    </source>
</evidence>
<evidence type="ECO:0000256" key="1">
    <source>
        <dbReference type="ARBA" id="ARBA00004123"/>
    </source>
</evidence>
<accession>A0A1X7R071</accession>
<evidence type="ECO:0000313" key="11">
    <source>
        <dbReference type="Proteomes" id="UP000196158"/>
    </source>
</evidence>
<dbReference type="GO" id="GO:0000981">
    <property type="term" value="F:DNA-binding transcription factor activity, RNA polymerase II-specific"/>
    <property type="evidence" value="ECO:0007669"/>
    <property type="project" value="TreeGrafter"/>
</dbReference>
<evidence type="ECO:0000256" key="5">
    <source>
        <dbReference type="ARBA" id="ARBA00022833"/>
    </source>
</evidence>
<evidence type="ECO:0000256" key="4">
    <source>
        <dbReference type="ARBA" id="ARBA00022771"/>
    </source>
</evidence>
<dbReference type="Gene3D" id="3.30.160.60">
    <property type="entry name" value="Classic Zinc Finger"/>
    <property type="match status" value="2"/>
</dbReference>
<gene>
    <name evidence="10" type="ORF">KASA_0P02310G</name>
</gene>
<dbReference type="InterPro" id="IPR036236">
    <property type="entry name" value="Znf_C2H2_sf"/>
</dbReference>
<dbReference type="SUPFAM" id="SSF57667">
    <property type="entry name" value="beta-beta-alpha zinc fingers"/>
    <property type="match status" value="1"/>
</dbReference>
<feature type="domain" description="C2H2-type" evidence="9">
    <location>
        <begin position="336"/>
        <end position="365"/>
    </location>
</feature>
<evidence type="ECO:0000256" key="3">
    <source>
        <dbReference type="ARBA" id="ARBA00022737"/>
    </source>
</evidence>
<proteinExistence type="predicted"/>
<dbReference type="STRING" id="1789683.A0A1X7R071"/>
<keyword evidence="2" id="KW-0479">Metal-binding</keyword>
<sequence>MDLTPRIIYKNYVFSDNPNHYGNSVAQQQQQQQQQPQFPINVSYLPFPNVPIIAYGNSPAAGPAMTPSSSSSSSTTTTSNNAPGVYSNYYQPTISAASSPPYQFQANILQTKFYDTQQIHNNNNINSNISRVSSNPNFKLPPISSIMGSNNNNANNNKNELVAGTPTNDRVVTGHTLENTRSSYSSSNSSPITPRSNMMVMMGNPLMVPNMVTPIYQDMSGTTTVTAATTVPPSTGSLTPPVLVSRSPVSSNNNNVPSKIDSDAIISTTTTKIVSKINDSKPERKSRRKKFVCDGIGKHLSPEIRQKKQCPVCGKKCSRPSTLKTHYLIHTGDNPFCCTRPGCTKSFNVKSNLQRHIRSHDRKLSKTMVQPAQIPMQLPHQPLY</sequence>
<keyword evidence="4 7" id="KW-0863">Zinc-finger</keyword>
<evidence type="ECO:0000256" key="2">
    <source>
        <dbReference type="ARBA" id="ARBA00022723"/>
    </source>
</evidence>
<feature type="domain" description="C2H2-type" evidence="9">
    <location>
        <begin position="308"/>
        <end position="335"/>
    </location>
</feature>
<protein>
    <recommendedName>
        <fullName evidence="9">C2H2-type domain-containing protein</fullName>
    </recommendedName>
</protein>
<keyword evidence="6" id="KW-0539">Nucleus</keyword>
<dbReference type="GO" id="GO:0008270">
    <property type="term" value="F:zinc ion binding"/>
    <property type="evidence" value="ECO:0007669"/>
    <property type="project" value="UniProtKB-KW"/>
</dbReference>
<dbReference type="AlphaFoldDB" id="A0A1X7R071"/>
<evidence type="ECO:0000313" key="10">
    <source>
        <dbReference type="EMBL" id="SMN19082.1"/>
    </source>
</evidence>
<dbReference type="EMBL" id="FXLY01000003">
    <property type="protein sequence ID" value="SMN19082.1"/>
    <property type="molecule type" value="Genomic_DNA"/>
</dbReference>
<feature type="compositionally biased region" description="Low complexity" evidence="8">
    <location>
        <begin position="68"/>
        <end position="79"/>
    </location>
</feature>
<dbReference type="PROSITE" id="PS50157">
    <property type="entry name" value="ZINC_FINGER_C2H2_2"/>
    <property type="match status" value="2"/>
</dbReference>
<dbReference type="OrthoDB" id="6077919at2759"/>
<dbReference type="PANTHER" id="PTHR23235:SF120">
    <property type="entry name" value="KRUPPEL-LIKE FACTOR 15"/>
    <property type="match status" value="1"/>
</dbReference>
<dbReference type="GO" id="GO:0005634">
    <property type="term" value="C:nucleus"/>
    <property type="evidence" value="ECO:0007669"/>
    <property type="project" value="UniProtKB-SubCell"/>
</dbReference>
<dbReference type="GO" id="GO:0000978">
    <property type="term" value="F:RNA polymerase II cis-regulatory region sequence-specific DNA binding"/>
    <property type="evidence" value="ECO:0007669"/>
    <property type="project" value="TreeGrafter"/>
</dbReference>
<organism evidence="10 11">
    <name type="scientific">Maudiozyma saulgeensis</name>
    <dbReference type="NCBI Taxonomy" id="1789683"/>
    <lineage>
        <taxon>Eukaryota</taxon>
        <taxon>Fungi</taxon>
        <taxon>Dikarya</taxon>
        <taxon>Ascomycota</taxon>
        <taxon>Saccharomycotina</taxon>
        <taxon>Saccharomycetes</taxon>
        <taxon>Saccharomycetales</taxon>
        <taxon>Saccharomycetaceae</taxon>
        <taxon>Maudiozyma</taxon>
    </lineage>
</organism>
<dbReference type="PROSITE" id="PS00028">
    <property type="entry name" value="ZINC_FINGER_C2H2_1"/>
    <property type="match status" value="2"/>
</dbReference>
<dbReference type="SMART" id="SM00355">
    <property type="entry name" value="ZnF_C2H2"/>
    <property type="match status" value="2"/>
</dbReference>
<evidence type="ECO:0000256" key="7">
    <source>
        <dbReference type="PROSITE-ProRule" id="PRU00042"/>
    </source>
</evidence>
<comment type="subcellular location">
    <subcellularLocation>
        <location evidence="1">Nucleus</location>
    </subcellularLocation>
</comment>
<dbReference type="InterPro" id="IPR013087">
    <property type="entry name" value="Znf_C2H2_type"/>
</dbReference>
<reference evidence="10 11" key="1">
    <citation type="submission" date="2017-04" db="EMBL/GenBank/DDBJ databases">
        <authorList>
            <person name="Afonso C.L."/>
            <person name="Miller P.J."/>
            <person name="Scott M.A."/>
            <person name="Spackman E."/>
            <person name="Goraichik I."/>
            <person name="Dimitrov K.M."/>
            <person name="Suarez D.L."/>
            <person name="Swayne D.E."/>
        </authorList>
    </citation>
    <scope>NUCLEOTIDE SEQUENCE [LARGE SCALE GENOMIC DNA]</scope>
</reference>
<dbReference type="Proteomes" id="UP000196158">
    <property type="component" value="Unassembled WGS sequence"/>
</dbReference>
<evidence type="ECO:0000256" key="6">
    <source>
        <dbReference type="ARBA" id="ARBA00023242"/>
    </source>
</evidence>
<keyword evidence="11" id="KW-1185">Reference proteome</keyword>
<name>A0A1X7R071_9SACH</name>
<keyword evidence="5" id="KW-0862">Zinc</keyword>
<feature type="region of interest" description="Disordered" evidence="8">
    <location>
        <begin position="231"/>
        <end position="256"/>
    </location>
</feature>
<dbReference type="Pfam" id="PF00096">
    <property type="entry name" value="zf-C2H2"/>
    <property type="match status" value="2"/>
</dbReference>
<evidence type="ECO:0000259" key="9">
    <source>
        <dbReference type="PROSITE" id="PS50157"/>
    </source>
</evidence>
<keyword evidence="3" id="KW-0677">Repeat</keyword>